<dbReference type="PANTHER" id="PTHR34822:SF1">
    <property type="entry name" value="GRPB FAMILY PROTEIN"/>
    <property type="match status" value="1"/>
</dbReference>
<gene>
    <name evidence="1" type="ORF">V6575_10680</name>
</gene>
<dbReference type="InterPro" id="IPR007344">
    <property type="entry name" value="GrpB/CoaE"/>
</dbReference>
<sequence>MPPFVTPHDPLWKTAFEAEARAITSSLGDRYIALHHIGSTAIPGILAKPIIDLMGIVSDLDDLDLQSKSMESLGYEVMGPYGIDGRRYFRKITPAGQRTHQLHVFTSGSPHIERHLAFRDYLRAHPRVAADYSALKASLTNGHTPTWENYMDGKDPFIATTEKDAVEWFRSQASPM</sequence>
<dbReference type="RefSeq" id="WP_340274297.1">
    <property type="nucleotide sequence ID" value="NZ_JBAKIA010000005.1"/>
</dbReference>
<organism evidence="1 2">
    <name type="scientific">Roseibium algae</name>
    <dbReference type="NCBI Taxonomy" id="3123038"/>
    <lineage>
        <taxon>Bacteria</taxon>
        <taxon>Pseudomonadati</taxon>
        <taxon>Pseudomonadota</taxon>
        <taxon>Alphaproteobacteria</taxon>
        <taxon>Hyphomicrobiales</taxon>
        <taxon>Stappiaceae</taxon>
        <taxon>Roseibium</taxon>
    </lineage>
</organism>
<accession>A0ABU8TL30</accession>
<dbReference type="Gene3D" id="3.30.460.10">
    <property type="entry name" value="Beta Polymerase, domain 2"/>
    <property type="match status" value="1"/>
</dbReference>
<reference evidence="1 2" key="1">
    <citation type="submission" date="2024-02" db="EMBL/GenBank/DDBJ databases">
        <title>Roseibium algae sp. nov., isolated from marine alga (Grateloupia sp.), showing potential in myo-inositol conversion.</title>
        <authorList>
            <person name="Wang Y."/>
        </authorList>
    </citation>
    <scope>NUCLEOTIDE SEQUENCE [LARGE SCALE GENOMIC DNA]</scope>
    <source>
        <strain evidence="1 2">H3510</strain>
    </source>
</reference>
<dbReference type="SUPFAM" id="SSF81301">
    <property type="entry name" value="Nucleotidyltransferase"/>
    <property type="match status" value="1"/>
</dbReference>
<proteinExistence type="predicted"/>
<keyword evidence="2" id="KW-1185">Reference proteome</keyword>
<dbReference type="Proteomes" id="UP001385499">
    <property type="component" value="Unassembled WGS sequence"/>
</dbReference>
<dbReference type="InterPro" id="IPR043519">
    <property type="entry name" value="NT_sf"/>
</dbReference>
<evidence type="ECO:0000313" key="1">
    <source>
        <dbReference type="EMBL" id="MEJ8474553.1"/>
    </source>
</evidence>
<name>A0ABU8TL30_9HYPH</name>
<evidence type="ECO:0000313" key="2">
    <source>
        <dbReference type="Proteomes" id="UP001385499"/>
    </source>
</evidence>
<comment type="caution">
    <text evidence="1">The sequence shown here is derived from an EMBL/GenBank/DDBJ whole genome shotgun (WGS) entry which is preliminary data.</text>
</comment>
<protein>
    <submittedName>
        <fullName evidence="1">GrpB family protein</fullName>
    </submittedName>
</protein>
<dbReference type="PANTHER" id="PTHR34822">
    <property type="entry name" value="GRPB DOMAIN PROTEIN (AFU_ORTHOLOGUE AFUA_1G01530)"/>
    <property type="match status" value="1"/>
</dbReference>
<dbReference type="EMBL" id="JBAKIA010000005">
    <property type="protein sequence ID" value="MEJ8474553.1"/>
    <property type="molecule type" value="Genomic_DNA"/>
</dbReference>
<dbReference type="Pfam" id="PF04229">
    <property type="entry name" value="GrpB"/>
    <property type="match status" value="1"/>
</dbReference>